<comment type="subcellular location">
    <subcellularLocation>
        <location evidence="1 5">Nucleus</location>
    </subcellularLocation>
</comment>
<name>A0A6V7PA64_ANACO</name>
<accession>A0A6V7PA64</accession>
<dbReference type="Gene3D" id="2.40.50.1060">
    <property type="match status" value="1"/>
</dbReference>
<dbReference type="GO" id="GO:0005736">
    <property type="term" value="C:RNA polymerase I complex"/>
    <property type="evidence" value="ECO:0007669"/>
    <property type="project" value="TreeGrafter"/>
</dbReference>
<protein>
    <recommendedName>
        <fullName evidence="5">DNA-directed RNA polymerase subunit</fullName>
    </recommendedName>
</protein>
<dbReference type="FunFam" id="3.30.1490.120:FF:000006">
    <property type="entry name" value="DNA-directed RNA polymerase"/>
    <property type="match status" value="1"/>
</dbReference>
<keyword evidence="4 5" id="KW-0539">Nucleus</keyword>
<keyword evidence="3 5" id="KW-0804">Transcription</keyword>
<dbReference type="InterPro" id="IPR012340">
    <property type="entry name" value="NA-bd_OB-fold"/>
</dbReference>
<dbReference type="Gene3D" id="3.30.1490.120">
    <property type="entry name" value="RNA polymerase Rpb7-like, N-terminal domain"/>
    <property type="match status" value="1"/>
</dbReference>
<evidence type="ECO:0000256" key="1">
    <source>
        <dbReference type="ARBA" id="ARBA00004123"/>
    </source>
</evidence>
<feature type="region of interest" description="Disordered" evidence="6">
    <location>
        <begin position="229"/>
        <end position="255"/>
    </location>
</feature>
<keyword evidence="2 5" id="KW-0240">DNA-directed RNA polymerase</keyword>
<dbReference type="GO" id="GO:0006362">
    <property type="term" value="P:transcription elongation by RNA polymerase I"/>
    <property type="evidence" value="ECO:0007669"/>
    <property type="project" value="TreeGrafter"/>
</dbReference>
<comment type="function">
    <text evidence="5">DNA-dependent RNA polymerase which catalyzes the transcription of DNA into RNA using the four ribonucleoside triphosphates as substrates.</text>
</comment>
<dbReference type="SUPFAM" id="SSF50249">
    <property type="entry name" value="Nucleic acid-binding proteins"/>
    <property type="match status" value="1"/>
</dbReference>
<dbReference type="InterPro" id="IPR045113">
    <property type="entry name" value="Rpb7-like"/>
</dbReference>
<evidence type="ECO:0000256" key="3">
    <source>
        <dbReference type="ARBA" id="ARBA00023163"/>
    </source>
</evidence>
<dbReference type="AlphaFoldDB" id="A0A6V7PA64"/>
<gene>
    <name evidence="7" type="ORF">CB5_LOCUS10926</name>
</gene>
<evidence type="ECO:0000256" key="5">
    <source>
        <dbReference type="RuleBase" id="RU369086"/>
    </source>
</evidence>
<dbReference type="GO" id="GO:0006352">
    <property type="term" value="P:DNA-templated transcription initiation"/>
    <property type="evidence" value="ECO:0007669"/>
    <property type="project" value="UniProtKB-UniRule"/>
</dbReference>
<feature type="compositionally biased region" description="Basic and acidic residues" evidence="6">
    <location>
        <begin position="229"/>
        <end position="239"/>
    </location>
</feature>
<evidence type="ECO:0000313" key="7">
    <source>
        <dbReference type="EMBL" id="CAD1827715.1"/>
    </source>
</evidence>
<dbReference type="PANTHER" id="PTHR12709:SF5">
    <property type="entry name" value="DNA-DIRECTED RNA POLYMERASE I SUBUNIT RPA43"/>
    <property type="match status" value="1"/>
</dbReference>
<reference evidence="7" key="1">
    <citation type="submission" date="2020-07" db="EMBL/GenBank/DDBJ databases">
        <authorList>
            <person name="Lin J."/>
        </authorList>
    </citation>
    <scope>NUCLEOTIDE SEQUENCE</scope>
</reference>
<dbReference type="EMBL" id="LR862146">
    <property type="protein sequence ID" value="CAD1827715.1"/>
    <property type="molecule type" value="Genomic_DNA"/>
</dbReference>
<evidence type="ECO:0000256" key="6">
    <source>
        <dbReference type="SAM" id="MobiDB-lite"/>
    </source>
</evidence>
<proteinExistence type="predicted"/>
<evidence type="ECO:0000256" key="2">
    <source>
        <dbReference type="ARBA" id="ARBA00022478"/>
    </source>
</evidence>
<dbReference type="PANTHER" id="PTHR12709">
    <property type="entry name" value="DNA-DIRECTED RNA POLYMERASE II, III"/>
    <property type="match status" value="1"/>
</dbReference>
<dbReference type="InterPro" id="IPR036898">
    <property type="entry name" value="RNA_pol_Rpb7-like_N_sf"/>
</dbReference>
<organism evidence="7">
    <name type="scientific">Ananas comosus var. bracteatus</name>
    <name type="common">red pineapple</name>
    <dbReference type="NCBI Taxonomy" id="296719"/>
    <lineage>
        <taxon>Eukaryota</taxon>
        <taxon>Viridiplantae</taxon>
        <taxon>Streptophyta</taxon>
        <taxon>Embryophyta</taxon>
        <taxon>Tracheophyta</taxon>
        <taxon>Spermatophyta</taxon>
        <taxon>Magnoliopsida</taxon>
        <taxon>Liliopsida</taxon>
        <taxon>Poales</taxon>
        <taxon>Bromeliaceae</taxon>
        <taxon>Bromelioideae</taxon>
        <taxon>Ananas</taxon>
    </lineage>
</organism>
<evidence type="ECO:0000256" key="4">
    <source>
        <dbReference type="ARBA" id="ARBA00023242"/>
    </source>
</evidence>
<sequence length="255" mass="29193">MELRQRRFQQVDRIPLNFLPVEQNIFLSKKYMEGLTTAEADLTVYVHPSKSNKIAEAVRKQLSSLLFTYDELFDGVLLAHKISFRSKHAKILPGLIPYFGVRVRAKLLIFSPKPNMLLEGKVVKLSKESIHVIVLGFSSAAIMLEDIREEFKYKIKHGAECFASSSHKRHRIKVGSMIRFAVKSVDEEIVHISGSLIPPQTGCIRWLSNHKHSADAVSQTNRSLKRYRDRDSEMLDNGDRSQNFSRSLKLRKGTE</sequence>